<accession>A0A183L9S2</accession>
<proteinExistence type="inferred from homology"/>
<dbReference type="InterPro" id="IPR026847">
    <property type="entry name" value="VPS13"/>
</dbReference>
<dbReference type="Proteomes" id="UP000277204">
    <property type="component" value="Unassembled WGS sequence"/>
</dbReference>
<evidence type="ECO:0000256" key="1">
    <source>
        <dbReference type="ARBA" id="ARBA00006545"/>
    </source>
</evidence>
<dbReference type="GO" id="GO:0045053">
    <property type="term" value="P:protein retention in Golgi apparatus"/>
    <property type="evidence" value="ECO:0007669"/>
    <property type="project" value="TreeGrafter"/>
</dbReference>
<keyword evidence="4" id="KW-1185">Reference proteome</keyword>
<protein>
    <recommendedName>
        <fullName evidence="2">Vacuolar protein sorting-associated protein 13 VPS13 adaptor binding domain-containing protein</fullName>
    </recommendedName>
</protein>
<dbReference type="Pfam" id="PF25036">
    <property type="entry name" value="VPS13_VAB"/>
    <property type="match status" value="1"/>
</dbReference>
<dbReference type="EMBL" id="UZAI01000101">
    <property type="protein sequence ID" value="VDO48567.1"/>
    <property type="molecule type" value="Genomic_DNA"/>
</dbReference>
<evidence type="ECO:0000313" key="4">
    <source>
        <dbReference type="Proteomes" id="UP000277204"/>
    </source>
</evidence>
<dbReference type="PANTHER" id="PTHR16166">
    <property type="entry name" value="VACUOLAR PROTEIN SORTING-ASSOCIATED PROTEIN VPS13"/>
    <property type="match status" value="1"/>
</dbReference>
<gene>
    <name evidence="3" type="ORF">SMRZ_LOCUS547</name>
</gene>
<evidence type="ECO:0000259" key="2">
    <source>
        <dbReference type="Pfam" id="PF25036"/>
    </source>
</evidence>
<sequence length="344" mass="39308">MIICSCNCNKCFVYHLKFEYTGSMYRGKLELHPQMEEYCVIEFESRKEYEVFNLSVDDIETVHPATFTGALLYSSLSKSFFGKRKIQRNHSFSSFCSDEDDENEQLLASSHQLLQPNMSISNNNNYDVVNHGTEEITTLNHSVPTATTSLNRKTKSKHSKNNSSSSRKWWHLSRSCRNSCNSSCCCRSMSRKRKTHTSTTRGAGYGRALKFDSKIQVSVNILMTTDYIFEIISNANNSNNNTKRYVHSAHLRVCESNWSDKFSLDTVGSSGRVHCTTKSKMSYEIGVKIDLSSSGLTKIVTFMPYFIIINKANVSDNCYCLFNNFIMIISVIEIIHYYLCNTLN</sequence>
<dbReference type="STRING" id="48269.A0A183L9S2"/>
<name>A0A183L9S2_9TREM</name>
<feature type="domain" description="Vacuolar protein sorting-associated protein 13 VPS13 adaptor binding" evidence="2">
    <location>
        <begin position="246"/>
        <end position="313"/>
    </location>
</feature>
<reference evidence="3 4" key="1">
    <citation type="submission" date="2018-11" db="EMBL/GenBank/DDBJ databases">
        <authorList>
            <consortium name="Pathogen Informatics"/>
        </authorList>
    </citation>
    <scope>NUCLEOTIDE SEQUENCE [LARGE SCALE GENOMIC DNA]</scope>
    <source>
        <strain evidence="3 4">Zambia</strain>
    </source>
</reference>
<dbReference type="AlphaFoldDB" id="A0A183L9S2"/>
<organism evidence="3 4">
    <name type="scientific">Schistosoma margrebowiei</name>
    <dbReference type="NCBI Taxonomy" id="48269"/>
    <lineage>
        <taxon>Eukaryota</taxon>
        <taxon>Metazoa</taxon>
        <taxon>Spiralia</taxon>
        <taxon>Lophotrochozoa</taxon>
        <taxon>Platyhelminthes</taxon>
        <taxon>Trematoda</taxon>
        <taxon>Digenea</taxon>
        <taxon>Strigeidida</taxon>
        <taxon>Schistosomatoidea</taxon>
        <taxon>Schistosomatidae</taxon>
        <taxon>Schistosoma</taxon>
    </lineage>
</organism>
<dbReference type="InterPro" id="IPR009543">
    <property type="entry name" value="VPS13_VAB"/>
</dbReference>
<dbReference type="GO" id="GO:0006623">
    <property type="term" value="P:protein targeting to vacuole"/>
    <property type="evidence" value="ECO:0007669"/>
    <property type="project" value="TreeGrafter"/>
</dbReference>
<evidence type="ECO:0000313" key="3">
    <source>
        <dbReference type="EMBL" id="VDO48567.1"/>
    </source>
</evidence>
<comment type="similarity">
    <text evidence="1">Belongs to the VPS13 family.</text>
</comment>
<dbReference type="PANTHER" id="PTHR16166:SF93">
    <property type="entry name" value="INTERMEMBRANE LIPID TRANSFER PROTEIN VPS13"/>
    <property type="match status" value="1"/>
</dbReference>